<evidence type="ECO:0000313" key="1">
    <source>
        <dbReference type="EMBL" id="SDW48803.1"/>
    </source>
</evidence>
<organism evidence="1 2">
    <name type="scientific">Thiocapsa roseopersicina</name>
    <dbReference type="NCBI Taxonomy" id="1058"/>
    <lineage>
        <taxon>Bacteria</taxon>
        <taxon>Pseudomonadati</taxon>
        <taxon>Pseudomonadota</taxon>
        <taxon>Gammaproteobacteria</taxon>
        <taxon>Chromatiales</taxon>
        <taxon>Chromatiaceae</taxon>
        <taxon>Thiocapsa</taxon>
    </lineage>
</organism>
<dbReference type="EMBL" id="FNNZ01000004">
    <property type="protein sequence ID" value="SDW48803.1"/>
    <property type="molecule type" value="Genomic_DNA"/>
</dbReference>
<dbReference type="Proteomes" id="UP000198816">
    <property type="component" value="Unassembled WGS sequence"/>
</dbReference>
<evidence type="ECO:0000313" key="2">
    <source>
        <dbReference type="Proteomes" id="UP000198816"/>
    </source>
</evidence>
<proteinExistence type="predicted"/>
<dbReference type="AlphaFoldDB" id="A0A1H2TXU9"/>
<keyword evidence="2" id="KW-1185">Reference proteome</keyword>
<protein>
    <submittedName>
        <fullName evidence="1">Uncharacterized protein</fullName>
    </submittedName>
</protein>
<dbReference type="RefSeq" id="WP_093029430.1">
    <property type="nucleotide sequence ID" value="NZ_FNNZ01000004.1"/>
</dbReference>
<reference evidence="2" key="1">
    <citation type="submission" date="2016-10" db="EMBL/GenBank/DDBJ databases">
        <authorList>
            <person name="Varghese N."/>
            <person name="Submissions S."/>
        </authorList>
    </citation>
    <scope>NUCLEOTIDE SEQUENCE [LARGE SCALE GENOMIC DNA]</scope>
    <source>
        <strain evidence="2">DSM 217</strain>
    </source>
</reference>
<accession>A0A1H2TXU9</accession>
<dbReference type="STRING" id="1058.SAMN05421783_104227"/>
<sequence length="108" mass="12517">MVVKLKSENPNYPDLSDDQQYFVLGIEADEYRILNDLGKPYLYDSTLFDALESTQPGDWITEFGEDGERYSYPAPLNDPGFFEDFFDHEPAQVSIFWHLVNQRLAQAT</sequence>
<dbReference type="OrthoDB" id="5769210at2"/>
<gene>
    <name evidence="1" type="ORF">SAMN05421783_104227</name>
</gene>
<name>A0A1H2TXU9_THIRO</name>